<sequence>MGVTSMWEYVQKFVQPVNISALRNKRIAIDGHIWLCEVLRGSVAHCSTTRKPYLSTFYTRCRSLMEEGVEPIVVFDGIDEGERTNMDYTVSTMKKARKRGNKYWTSELKQEMLPKIEEIKVLLNSMGVRWMESKLEGEAQCAQLEQRGLVHGCITRDFDYILFGGNNLYQAMMLFYFFKFKGVFEVEFGFGGKVQNSILHLSMDYLDETLCLSRSCLIAMTIMIGCDYAQKGIPGVGLVTALEIVSEFYLMKHDHPQVILDRFKSYTTEMLPVRDYDSNVKRKLRLSVNRNSIDLRNFNPNSDAMSNAINIYMMPLVIEYSRTQLPKKLPPNIQKTEEILMRECNWKPNGINCAQKMQPDEDRVEKCATLAKGGRNACSKRERVAMERLRVNALLYKHSPVIEVISVPSTSEDMNQLNGESSGVNIPSQRDAAQRTGRKKGNHETTVQQPPPSKIPRKDGFVTKVNASNINQVQVQPTSGQNEQIIIEEQNSAATELLVVEDVGRTNALQVFTV</sequence>
<name>A0A3P6SVX0_LITSI</name>
<dbReference type="Gene3D" id="3.40.50.1010">
    <property type="entry name" value="5'-nuclease"/>
    <property type="match status" value="1"/>
</dbReference>
<dbReference type="GO" id="GO:0006281">
    <property type="term" value="P:DNA repair"/>
    <property type="evidence" value="ECO:0007669"/>
    <property type="project" value="UniProtKB-KW"/>
</dbReference>
<dbReference type="PANTHER" id="PTHR11081">
    <property type="entry name" value="FLAP ENDONUCLEASE FAMILY MEMBER"/>
    <property type="match status" value="1"/>
</dbReference>
<dbReference type="GO" id="GO:0008821">
    <property type="term" value="F:crossover junction DNA endonuclease activity"/>
    <property type="evidence" value="ECO:0007669"/>
    <property type="project" value="UniProtKB-ARBA"/>
</dbReference>
<dbReference type="Gene3D" id="1.10.150.20">
    <property type="entry name" value="5' to 3' exonuclease, C-terminal subdomain"/>
    <property type="match status" value="1"/>
</dbReference>
<dbReference type="InterPro" id="IPR006084">
    <property type="entry name" value="XPG/Rad2"/>
</dbReference>
<evidence type="ECO:0000256" key="1">
    <source>
        <dbReference type="ARBA" id="ARBA00001946"/>
    </source>
</evidence>
<dbReference type="EMBL" id="UYRX01000106">
    <property type="protein sequence ID" value="VDK74123.1"/>
    <property type="molecule type" value="Genomic_DNA"/>
</dbReference>
<feature type="compositionally biased region" description="Polar residues" evidence="10">
    <location>
        <begin position="413"/>
        <end position="428"/>
    </location>
</feature>
<dbReference type="AlphaFoldDB" id="A0A3P6SVX0"/>
<evidence type="ECO:0000313" key="13">
    <source>
        <dbReference type="EMBL" id="VDK74123.1"/>
    </source>
</evidence>
<dbReference type="OMA" id="CLIAMTI"/>
<keyword evidence="8" id="KW-0234">DNA repair</keyword>
<dbReference type="Proteomes" id="UP000277928">
    <property type="component" value="Unassembled WGS sequence"/>
</dbReference>
<keyword evidence="3" id="KW-0479">Metal-binding</keyword>
<evidence type="ECO:0000256" key="6">
    <source>
        <dbReference type="ARBA" id="ARBA00022801"/>
    </source>
</evidence>
<reference evidence="13 14" key="1">
    <citation type="submission" date="2018-08" db="EMBL/GenBank/DDBJ databases">
        <authorList>
            <person name="Laetsch R D."/>
            <person name="Stevens L."/>
            <person name="Kumar S."/>
            <person name="Blaxter L. M."/>
        </authorList>
    </citation>
    <scope>NUCLEOTIDE SEQUENCE [LARGE SCALE GENOMIC DNA]</scope>
</reference>
<keyword evidence="7" id="KW-0460">Magnesium</keyword>
<evidence type="ECO:0000259" key="11">
    <source>
        <dbReference type="SMART" id="SM00484"/>
    </source>
</evidence>
<keyword evidence="2" id="KW-0540">Nuclease</keyword>
<dbReference type="GO" id="GO:0046872">
    <property type="term" value="F:metal ion binding"/>
    <property type="evidence" value="ECO:0007669"/>
    <property type="project" value="UniProtKB-KW"/>
</dbReference>
<dbReference type="Pfam" id="PF00752">
    <property type="entry name" value="XPG_N"/>
    <property type="match status" value="1"/>
</dbReference>
<dbReference type="InterPro" id="IPR036279">
    <property type="entry name" value="5-3_exonuclease_C_sf"/>
</dbReference>
<evidence type="ECO:0000256" key="3">
    <source>
        <dbReference type="ARBA" id="ARBA00022723"/>
    </source>
</evidence>
<evidence type="ECO:0000256" key="7">
    <source>
        <dbReference type="ARBA" id="ARBA00022842"/>
    </source>
</evidence>
<dbReference type="STRING" id="42156.A0A3P6SVX0"/>
<dbReference type="GO" id="GO:0017108">
    <property type="term" value="F:5'-flap endonuclease activity"/>
    <property type="evidence" value="ECO:0007669"/>
    <property type="project" value="TreeGrafter"/>
</dbReference>
<dbReference type="InterPro" id="IPR029060">
    <property type="entry name" value="PIN-like_dom_sf"/>
</dbReference>
<dbReference type="SUPFAM" id="SSF47807">
    <property type="entry name" value="5' to 3' exonuclease, C-terminal subdomain"/>
    <property type="match status" value="1"/>
</dbReference>
<dbReference type="InterPro" id="IPR006086">
    <property type="entry name" value="XPG-I_dom"/>
</dbReference>
<dbReference type="SMART" id="SM00279">
    <property type="entry name" value="HhH2"/>
    <property type="match status" value="1"/>
</dbReference>
<dbReference type="InterPro" id="IPR008918">
    <property type="entry name" value="HhH2"/>
</dbReference>
<accession>A0A3P6SVX0</accession>
<dbReference type="PRINTS" id="PR00853">
    <property type="entry name" value="XPGRADSUPER"/>
</dbReference>
<dbReference type="FunFam" id="1.10.150.20:FF:000030">
    <property type="entry name" value="Flap endonuclease GEN-like 1"/>
    <property type="match status" value="1"/>
</dbReference>
<comment type="similarity">
    <text evidence="9">Belongs to the XPG/RAD2 endonuclease family. GEN subfamily.</text>
</comment>
<evidence type="ECO:0000256" key="9">
    <source>
        <dbReference type="ARBA" id="ARBA00038112"/>
    </source>
</evidence>
<comment type="cofactor">
    <cofactor evidence="1">
        <name>Mg(2+)</name>
        <dbReference type="ChEBI" id="CHEBI:18420"/>
    </cofactor>
</comment>
<dbReference type="OrthoDB" id="2959108at2759"/>
<evidence type="ECO:0000259" key="12">
    <source>
        <dbReference type="SMART" id="SM00485"/>
    </source>
</evidence>
<dbReference type="InterPro" id="IPR006085">
    <property type="entry name" value="XPG_DNA_repair_N"/>
</dbReference>
<evidence type="ECO:0000256" key="4">
    <source>
        <dbReference type="ARBA" id="ARBA00022759"/>
    </source>
</evidence>
<evidence type="ECO:0000256" key="8">
    <source>
        <dbReference type="ARBA" id="ARBA00023204"/>
    </source>
</evidence>
<evidence type="ECO:0008006" key="15">
    <source>
        <dbReference type="Google" id="ProtNLM"/>
    </source>
</evidence>
<protein>
    <recommendedName>
        <fullName evidence="15">XPG N-terminal domain-containing protein</fullName>
    </recommendedName>
</protein>
<dbReference type="SMART" id="SM00485">
    <property type="entry name" value="XPGN"/>
    <property type="match status" value="1"/>
</dbReference>
<keyword evidence="14" id="KW-1185">Reference proteome</keyword>
<proteinExistence type="inferred from homology"/>
<dbReference type="PANTHER" id="PTHR11081:SF59">
    <property type="entry name" value="FI23547P1"/>
    <property type="match status" value="1"/>
</dbReference>
<dbReference type="SMART" id="SM00484">
    <property type="entry name" value="XPGI"/>
    <property type="match status" value="1"/>
</dbReference>
<evidence type="ECO:0000256" key="5">
    <source>
        <dbReference type="ARBA" id="ARBA00022763"/>
    </source>
</evidence>
<evidence type="ECO:0000256" key="10">
    <source>
        <dbReference type="SAM" id="MobiDB-lite"/>
    </source>
</evidence>
<keyword evidence="6" id="KW-0378">Hydrolase</keyword>
<gene>
    <name evidence="13" type="ORF">NLS_LOCUS2358</name>
</gene>
<evidence type="ECO:0000256" key="2">
    <source>
        <dbReference type="ARBA" id="ARBA00022722"/>
    </source>
</evidence>
<keyword evidence="5" id="KW-0227">DNA damage</keyword>
<evidence type="ECO:0000313" key="14">
    <source>
        <dbReference type="Proteomes" id="UP000277928"/>
    </source>
</evidence>
<feature type="region of interest" description="Disordered" evidence="10">
    <location>
        <begin position="413"/>
        <end position="458"/>
    </location>
</feature>
<dbReference type="Pfam" id="PF00867">
    <property type="entry name" value="XPG_I"/>
    <property type="match status" value="1"/>
</dbReference>
<feature type="domain" description="XPG-I" evidence="11">
    <location>
        <begin position="124"/>
        <end position="192"/>
    </location>
</feature>
<feature type="domain" description="XPG N-terminal" evidence="12">
    <location>
        <begin position="1"/>
        <end position="100"/>
    </location>
</feature>
<dbReference type="SUPFAM" id="SSF88723">
    <property type="entry name" value="PIN domain-like"/>
    <property type="match status" value="1"/>
</dbReference>
<keyword evidence="4" id="KW-0255">Endonuclease</keyword>
<dbReference type="GO" id="GO:0000400">
    <property type="term" value="F:four-way junction DNA binding"/>
    <property type="evidence" value="ECO:0007669"/>
    <property type="project" value="UniProtKB-ARBA"/>
</dbReference>
<organism evidence="13 14">
    <name type="scientific">Litomosoides sigmodontis</name>
    <name type="common">Filarial nematode worm</name>
    <dbReference type="NCBI Taxonomy" id="42156"/>
    <lineage>
        <taxon>Eukaryota</taxon>
        <taxon>Metazoa</taxon>
        <taxon>Ecdysozoa</taxon>
        <taxon>Nematoda</taxon>
        <taxon>Chromadorea</taxon>
        <taxon>Rhabditida</taxon>
        <taxon>Spirurina</taxon>
        <taxon>Spiruromorpha</taxon>
        <taxon>Filarioidea</taxon>
        <taxon>Onchocercidae</taxon>
        <taxon>Litomosoides</taxon>
    </lineage>
</organism>